<keyword evidence="13" id="KW-0539">Nucleus</keyword>
<evidence type="ECO:0000256" key="2">
    <source>
        <dbReference type="ARBA" id="ARBA00004123"/>
    </source>
</evidence>
<proteinExistence type="inferred from homology"/>
<dbReference type="InterPro" id="IPR053848">
    <property type="entry name" value="IMS_HHH_1"/>
</dbReference>
<dbReference type="GeneID" id="106667058"/>
<evidence type="ECO:0000256" key="10">
    <source>
        <dbReference type="ARBA" id="ARBA00022842"/>
    </source>
</evidence>
<dbReference type="GO" id="GO:0006281">
    <property type="term" value="P:DNA repair"/>
    <property type="evidence" value="ECO:0007669"/>
    <property type="project" value="UniProtKB-KW"/>
</dbReference>
<dbReference type="InterPro" id="IPR017961">
    <property type="entry name" value="DNA_pol_Y-fam_little_finger"/>
</dbReference>
<keyword evidence="10" id="KW-0460">Magnesium</keyword>
<dbReference type="SUPFAM" id="SSF100879">
    <property type="entry name" value="Lesion bypass DNA polymerase (Y-family), little finger domain"/>
    <property type="match status" value="1"/>
</dbReference>
<evidence type="ECO:0000313" key="16">
    <source>
        <dbReference type="EnsemblMetazoa" id="XP_014250190.1"/>
    </source>
</evidence>
<dbReference type="FunFam" id="3.40.50.10190:FF:000011">
    <property type="entry name" value="DNA repair protein REV1"/>
    <property type="match status" value="1"/>
</dbReference>
<evidence type="ECO:0000256" key="7">
    <source>
        <dbReference type="ARBA" id="ARBA00022695"/>
    </source>
</evidence>
<dbReference type="SUPFAM" id="SSF56672">
    <property type="entry name" value="DNA/RNA polymerases"/>
    <property type="match status" value="1"/>
</dbReference>
<evidence type="ECO:0000256" key="4">
    <source>
        <dbReference type="ARBA" id="ARBA00020399"/>
    </source>
</evidence>
<evidence type="ECO:0000256" key="5">
    <source>
        <dbReference type="ARBA" id="ARBA00022634"/>
    </source>
</evidence>
<dbReference type="GO" id="GO:0003684">
    <property type="term" value="F:damaged DNA binding"/>
    <property type="evidence" value="ECO:0007669"/>
    <property type="project" value="InterPro"/>
</dbReference>
<dbReference type="InterPro" id="IPR038401">
    <property type="entry name" value="Rev1_C_sf"/>
</dbReference>
<dbReference type="InterPro" id="IPR001357">
    <property type="entry name" value="BRCT_dom"/>
</dbReference>
<keyword evidence="5" id="KW-0237">DNA synthesis</keyword>
<dbReference type="OrthoDB" id="427711at2759"/>
<dbReference type="InterPro" id="IPR036420">
    <property type="entry name" value="BRCT_dom_sf"/>
</dbReference>
<dbReference type="InterPro" id="IPR036775">
    <property type="entry name" value="DNA_pol_Y-fam_lit_finger_sf"/>
</dbReference>
<evidence type="ECO:0000256" key="11">
    <source>
        <dbReference type="ARBA" id="ARBA00023125"/>
    </source>
</evidence>
<evidence type="ECO:0000256" key="9">
    <source>
        <dbReference type="ARBA" id="ARBA00022763"/>
    </source>
</evidence>
<dbReference type="SMART" id="SM00292">
    <property type="entry name" value="BRCT"/>
    <property type="match status" value="1"/>
</dbReference>
<feature type="domain" description="UmuC" evidence="15">
    <location>
        <begin position="224"/>
        <end position="445"/>
    </location>
</feature>
<dbReference type="Gene3D" id="1.20.58.1280">
    <property type="entry name" value="DNA repair protein Rev1, C-terminal domain"/>
    <property type="match status" value="1"/>
</dbReference>
<dbReference type="InterPro" id="IPR043502">
    <property type="entry name" value="DNA/RNA_pol_sf"/>
</dbReference>
<keyword evidence="12" id="KW-0234">DNA repair</keyword>
<dbReference type="PANTHER" id="PTHR45990">
    <property type="entry name" value="DNA REPAIR PROTEIN REV1"/>
    <property type="match status" value="1"/>
</dbReference>
<evidence type="ECO:0000256" key="8">
    <source>
        <dbReference type="ARBA" id="ARBA00022723"/>
    </source>
</evidence>
<dbReference type="KEGG" id="clec:106667058"/>
<evidence type="ECO:0000259" key="14">
    <source>
        <dbReference type="PROSITE" id="PS50172"/>
    </source>
</evidence>
<comment type="cofactor">
    <cofactor evidence="1">
        <name>Mg(2+)</name>
        <dbReference type="ChEBI" id="CHEBI:18420"/>
    </cofactor>
</comment>
<dbReference type="FunFam" id="3.30.1490.100:FF:000001">
    <property type="entry name" value="DNA repair protein REV1"/>
    <property type="match status" value="1"/>
</dbReference>
<dbReference type="InterPro" id="IPR043128">
    <property type="entry name" value="Rev_trsase/Diguanyl_cyclase"/>
</dbReference>
<keyword evidence="8" id="KW-0479">Metal-binding</keyword>
<dbReference type="GO" id="GO:0070987">
    <property type="term" value="P:error-free translesion synthesis"/>
    <property type="evidence" value="ECO:0007669"/>
    <property type="project" value="TreeGrafter"/>
</dbReference>
<feature type="domain" description="BRCT" evidence="14">
    <location>
        <begin position="40"/>
        <end position="127"/>
    </location>
</feature>
<evidence type="ECO:0000259" key="15">
    <source>
        <dbReference type="PROSITE" id="PS50173"/>
    </source>
</evidence>
<dbReference type="CDD" id="cd17719">
    <property type="entry name" value="BRCT_Rev1"/>
    <property type="match status" value="1"/>
</dbReference>
<keyword evidence="17" id="KW-1185">Reference proteome</keyword>
<dbReference type="Gene3D" id="3.30.70.270">
    <property type="match status" value="1"/>
</dbReference>
<dbReference type="RefSeq" id="XP_014250190.1">
    <property type="nucleotide sequence ID" value="XM_014394704.2"/>
</dbReference>
<accession>A0A8I6RPM2</accession>
<dbReference type="RefSeq" id="XP_014250189.1">
    <property type="nucleotide sequence ID" value="XM_014394703.2"/>
</dbReference>
<dbReference type="Proteomes" id="UP000494040">
    <property type="component" value="Unassembled WGS sequence"/>
</dbReference>
<dbReference type="GO" id="GO:0003887">
    <property type="term" value="F:DNA-directed DNA polymerase activity"/>
    <property type="evidence" value="ECO:0007669"/>
    <property type="project" value="InterPro"/>
</dbReference>
<dbReference type="InterPro" id="IPR001126">
    <property type="entry name" value="UmuC"/>
</dbReference>
<evidence type="ECO:0000256" key="13">
    <source>
        <dbReference type="ARBA" id="ARBA00023242"/>
    </source>
</evidence>
<dbReference type="CDD" id="cd01701">
    <property type="entry name" value="PolY_Rev1"/>
    <property type="match status" value="1"/>
</dbReference>
<evidence type="ECO:0000256" key="1">
    <source>
        <dbReference type="ARBA" id="ARBA00001946"/>
    </source>
</evidence>
<comment type="similarity">
    <text evidence="3">Belongs to the DNA polymerase type-Y family.</text>
</comment>
<dbReference type="OMA" id="GGEFHIY"/>
<reference evidence="16" key="1">
    <citation type="submission" date="2022-01" db="UniProtKB">
        <authorList>
            <consortium name="EnsemblMetazoa"/>
        </authorList>
    </citation>
    <scope>IDENTIFICATION</scope>
</reference>
<evidence type="ECO:0000256" key="6">
    <source>
        <dbReference type="ARBA" id="ARBA00022679"/>
    </source>
</evidence>
<dbReference type="InterPro" id="IPR031991">
    <property type="entry name" value="Rev1_C"/>
</dbReference>
<evidence type="ECO:0000256" key="12">
    <source>
        <dbReference type="ARBA" id="ARBA00023204"/>
    </source>
</evidence>
<keyword evidence="11" id="KW-0238">DNA-binding</keyword>
<sequence length="806" mass="91770">MKRKGRTDLNGFEEWGGYMEAKKNKLIEQFNIDGQKSGLKQDDLFKDISIFVNGYTEPSSDELRLLMMKHGGTYHHYYQSGKTTHVIASNLPDSKIKQMNQLKVVKPTWITDSIKAGYILKYQDYLLLTNQSKTQPTLTFCTNGKQPDDTKSTNIKCTTDEHFLEEFYSKSRLHHISSLGSMLKEHILKLRLKKPYTFPGREELTEKAKDLTMNDHDCIEKNVIMHIDMDCFFVSVGIRNRPELKGKPVAVTHSKGNCPKPREGINPMQEVEAYRQKKGLSVQSDHWVNQLKEHDSMAEIASCSYEARQAGIKNGMFVGEALKLCPNLNFISYNFDEYKEVSYILYNTVTRYSLDIEAVSCDEMYADCSELLDATGLTPMQFATVLRTEIKEKTGCPCSVGFGENKLLARLATKKAKPDGQFHLTSDHVESYLSDIAVSDLPGVGRTTSFKLRENGVLTCGDLRNISLFQLQKEFGNKQGETLYNACRGKVDKGLVFDHVRKSVSADVNYGIRFTDDQERDIFLRNLSQEVSNRLEAVMMKGRSITLKLMVKSKEAPEETAKYLGHGVCDTVTKGTSLSIAIYDKEAIYREVQKIIKPLKINSKDLRGIGIKISSLEPVKNEANNIMRFFNSKSTTKNKVCLTKDNSSAETIPKDIDTQENILKDSDLQIEDKKNCNNQTKNNICSGQNRTNKKDLTKSGVSSFVSPTEIRVLLQQWVNSEKKPKQKDKLMIIEYFQQLVNNRRFEELHVLLKSFHRCISRSENFKDTWISVFTDVLDSVQTAMVYIHKSRLKINCSLLKCTSLPD</sequence>
<evidence type="ECO:0000256" key="3">
    <source>
        <dbReference type="ARBA" id="ARBA00010945"/>
    </source>
</evidence>
<dbReference type="Pfam" id="PF00533">
    <property type="entry name" value="BRCT"/>
    <property type="match status" value="1"/>
</dbReference>
<dbReference type="GO" id="GO:0046872">
    <property type="term" value="F:metal ion binding"/>
    <property type="evidence" value="ECO:0007669"/>
    <property type="project" value="UniProtKB-KW"/>
</dbReference>
<dbReference type="GO" id="GO:0017125">
    <property type="term" value="F:deoxycytidyl transferase activity"/>
    <property type="evidence" value="ECO:0007669"/>
    <property type="project" value="TreeGrafter"/>
</dbReference>
<dbReference type="PIRSF" id="PIRSF036573">
    <property type="entry name" value="REV1"/>
    <property type="match status" value="1"/>
</dbReference>
<dbReference type="Pfam" id="PF21999">
    <property type="entry name" value="IMS_HHH_1"/>
    <property type="match status" value="1"/>
</dbReference>
<keyword evidence="7" id="KW-0548">Nucleotidyltransferase</keyword>
<dbReference type="EnsemblMetazoa" id="XM_014394703.2">
    <property type="protein sequence ID" value="XP_014250189.1"/>
    <property type="gene ID" value="LOC106667058"/>
</dbReference>
<dbReference type="PROSITE" id="PS50173">
    <property type="entry name" value="UMUC"/>
    <property type="match status" value="1"/>
</dbReference>
<evidence type="ECO:0000313" key="17">
    <source>
        <dbReference type="Proteomes" id="UP000494040"/>
    </source>
</evidence>
<dbReference type="GO" id="GO:0005634">
    <property type="term" value="C:nucleus"/>
    <property type="evidence" value="ECO:0007669"/>
    <property type="project" value="UniProtKB-SubCell"/>
</dbReference>
<dbReference type="Gene3D" id="3.30.1490.100">
    <property type="entry name" value="DNA polymerase, Y-family, little finger domain"/>
    <property type="match status" value="1"/>
</dbReference>
<dbReference type="Gene3D" id="6.10.250.1490">
    <property type="match status" value="1"/>
</dbReference>
<dbReference type="Gene3D" id="3.40.50.10190">
    <property type="entry name" value="BRCT domain"/>
    <property type="match status" value="1"/>
</dbReference>
<protein>
    <recommendedName>
        <fullName evidence="4">DNA repair protein REV1</fullName>
    </recommendedName>
</protein>
<dbReference type="PROSITE" id="PS50172">
    <property type="entry name" value="BRCT"/>
    <property type="match status" value="1"/>
</dbReference>
<dbReference type="Pfam" id="PF00817">
    <property type="entry name" value="IMS"/>
    <property type="match status" value="1"/>
</dbReference>
<dbReference type="Gene3D" id="1.10.150.20">
    <property type="entry name" value="5' to 3' exonuclease, C-terminal subdomain"/>
    <property type="match status" value="1"/>
</dbReference>
<dbReference type="Pfam" id="PF11799">
    <property type="entry name" value="IMS_C"/>
    <property type="match status" value="1"/>
</dbReference>
<dbReference type="AlphaFoldDB" id="A0A8I6RPM2"/>
<organism evidence="16 17">
    <name type="scientific">Cimex lectularius</name>
    <name type="common">Bed bug</name>
    <name type="synonym">Acanthia lectularia</name>
    <dbReference type="NCBI Taxonomy" id="79782"/>
    <lineage>
        <taxon>Eukaryota</taxon>
        <taxon>Metazoa</taxon>
        <taxon>Ecdysozoa</taxon>
        <taxon>Arthropoda</taxon>
        <taxon>Hexapoda</taxon>
        <taxon>Insecta</taxon>
        <taxon>Pterygota</taxon>
        <taxon>Neoptera</taxon>
        <taxon>Paraneoptera</taxon>
        <taxon>Hemiptera</taxon>
        <taxon>Heteroptera</taxon>
        <taxon>Panheteroptera</taxon>
        <taxon>Cimicomorpha</taxon>
        <taxon>Cimicidae</taxon>
        <taxon>Cimex</taxon>
    </lineage>
</organism>
<dbReference type="EnsemblMetazoa" id="XM_014394704.2">
    <property type="protein sequence ID" value="XP_014250190.1"/>
    <property type="gene ID" value="LOC106667058"/>
</dbReference>
<dbReference type="InterPro" id="IPR012112">
    <property type="entry name" value="REV1"/>
</dbReference>
<keyword evidence="6" id="KW-0808">Transferase</keyword>
<dbReference type="PANTHER" id="PTHR45990:SF1">
    <property type="entry name" value="DNA REPAIR PROTEIN REV1"/>
    <property type="match status" value="1"/>
</dbReference>
<keyword evidence="9" id="KW-0227">DNA damage</keyword>
<dbReference type="CTD" id="51455"/>
<comment type="subcellular location">
    <subcellularLocation>
        <location evidence="2">Nucleus</location>
    </subcellularLocation>
</comment>
<dbReference type="SUPFAM" id="SSF52113">
    <property type="entry name" value="BRCT domain"/>
    <property type="match status" value="1"/>
</dbReference>
<name>A0A8I6RPM2_CIMLE</name>
<dbReference type="GO" id="GO:0042276">
    <property type="term" value="P:error-prone translesion synthesis"/>
    <property type="evidence" value="ECO:0007669"/>
    <property type="project" value="InterPro"/>
</dbReference>
<dbReference type="Pfam" id="PF16727">
    <property type="entry name" value="REV1_C"/>
    <property type="match status" value="1"/>
</dbReference>
<dbReference type="Gene3D" id="3.40.1170.60">
    <property type="match status" value="1"/>
</dbReference>